<dbReference type="HAMAP" id="MF_02131">
    <property type="entry name" value="HMPDK_arch"/>
    <property type="match status" value="1"/>
</dbReference>
<dbReference type="EC" id="2.7.6.3" evidence="5"/>
<dbReference type="AlphaFoldDB" id="A0A166CR87"/>
<accession>A0A166CR87</accession>
<comment type="catalytic activity">
    <reaction evidence="5">
        <text>6-hydroxymethyl-7,8-dihydropterin + ATP = (7,8-dihydropterin-6-yl)methyl diphosphate + AMP + H(+)</text>
        <dbReference type="Rhea" id="RHEA:11412"/>
        <dbReference type="ChEBI" id="CHEBI:15378"/>
        <dbReference type="ChEBI" id="CHEBI:30616"/>
        <dbReference type="ChEBI" id="CHEBI:44841"/>
        <dbReference type="ChEBI" id="CHEBI:72950"/>
        <dbReference type="ChEBI" id="CHEBI:456215"/>
        <dbReference type="EC" id="2.7.6.3"/>
    </reaction>
</comment>
<evidence type="ECO:0000259" key="6">
    <source>
        <dbReference type="Pfam" id="PF01973"/>
    </source>
</evidence>
<keyword evidence="8" id="KW-1185">Reference proteome</keyword>
<evidence type="ECO:0000256" key="1">
    <source>
        <dbReference type="ARBA" id="ARBA00022679"/>
    </source>
</evidence>
<dbReference type="GO" id="GO:0009229">
    <property type="term" value="P:thiamine diphosphate biosynthetic process"/>
    <property type="evidence" value="ECO:0007669"/>
    <property type="project" value="InterPro"/>
</dbReference>
<gene>
    <name evidence="5" type="primary">mptE</name>
    <name evidence="7" type="ORF">MBFIL_05370</name>
</gene>
<evidence type="ECO:0000313" key="8">
    <source>
        <dbReference type="Proteomes" id="UP000077066"/>
    </source>
</evidence>
<dbReference type="GO" id="GO:2001118">
    <property type="term" value="P:tetrahydromethanopterin biosynthetic process"/>
    <property type="evidence" value="ECO:0007669"/>
    <property type="project" value="UniProtKB-UniRule"/>
</dbReference>
<protein>
    <recommendedName>
        <fullName evidence="5">6-hydroxymethyl-7,8-dihydropterin pyrophosphokinase</fullName>
        <shortName evidence="5">HPPK</shortName>
        <ecNumber evidence="5">2.7.6.3</ecNumber>
    </recommendedName>
    <alternativeName>
        <fullName evidence="5">2-amino-4-hydroxy-6-hydroxymethyldihydropteridine pyrophosphokinase</fullName>
    </alternativeName>
    <alternativeName>
        <fullName evidence="5">6-hydroxymethyl-7,8-dihydropterin diphosphokinase</fullName>
        <shortName evidence="5">6-HMPDK</shortName>
    </alternativeName>
    <alternativeName>
        <fullName evidence="5">7,8-dihydro-6-hydroxymethylpterin diphosphokinase</fullName>
    </alternativeName>
    <alternativeName>
        <fullName evidence="5">7,8-dihydro-6-hydroxymethylpterin pyrophosphokinase</fullName>
        <shortName evidence="5">PPPK</shortName>
    </alternativeName>
</protein>
<dbReference type="PANTHER" id="PTHR39648:SF1">
    <property type="entry name" value="6-HYDROXYMETHYL-7,8-DIHYDROPTERIN PYROPHOSPHOKINASE"/>
    <property type="match status" value="1"/>
</dbReference>
<dbReference type="GO" id="GO:0000287">
    <property type="term" value="F:magnesium ion binding"/>
    <property type="evidence" value="ECO:0007669"/>
    <property type="project" value="UniProtKB-UniRule"/>
</dbReference>
<keyword evidence="3 5" id="KW-0418">Kinase</keyword>
<dbReference type="GO" id="GO:0016301">
    <property type="term" value="F:kinase activity"/>
    <property type="evidence" value="ECO:0007669"/>
    <property type="project" value="UniProtKB-KW"/>
</dbReference>
<dbReference type="GO" id="GO:0005524">
    <property type="term" value="F:ATP binding"/>
    <property type="evidence" value="ECO:0007669"/>
    <property type="project" value="UniProtKB-UniRule"/>
</dbReference>
<dbReference type="InterPro" id="IPR002826">
    <property type="entry name" value="MptE-like"/>
</dbReference>
<evidence type="ECO:0000256" key="2">
    <source>
        <dbReference type="ARBA" id="ARBA00022741"/>
    </source>
</evidence>
<dbReference type="PATRIC" id="fig|55758.3.peg.602"/>
<dbReference type="OrthoDB" id="34207at2157"/>
<dbReference type="SUPFAM" id="SSF63999">
    <property type="entry name" value="Thiamin pyrophosphokinase, catalytic domain"/>
    <property type="match status" value="1"/>
</dbReference>
<reference evidence="7 8" key="1">
    <citation type="submission" date="2016-04" db="EMBL/GenBank/DDBJ databases">
        <title>Genome sequence of Methanobrevibacter filiformis DSM 11501.</title>
        <authorList>
            <person name="Poehlein A."/>
            <person name="Seedorf H."/>
            <person name="Daniel R."/>
        </authorList>
    </citation>
    <scope>NUCLEOTIDE SEQUENCE [LARGE SCALE GENOMIC DNA]</scope>
    <source>
        <strain evidence="7 8">DSM 11501</strain>
    </source>
</reference>
<proteinExistence type="inferred from homology"/>
<keyword evidence="1 5" id="KW-0808">Transferase</keyword>
<keyword evidence="4 5" id="KW-0067">ATP-binding</keyword>
<evidence type="ECO:0000256" key="5">
    <source>
        <dbReference type="HAMAP-Rule" id="MF_02131"/>
    </source>
</evidence>
<evidence type="ECO:0000256" key="3">
    <source>
        <dbReference type="ARBA" id="ARBA00022777"/>
    </source>
</evidence>
<feature type="domain" description="6-hydroxymethylpterin diphosphokinase MptE-like" evidence="6">
    <location>
        <begin position="44"/>
        <end position="195"/>
    </location>
</feature>
<comment type="caution">
    <text evidence="7">The sequence shown here is derived from an EMBL/GenBank/DDBJ whole genome shotgun (WGS) entry which is preliminary data.</text>
</comment>
<dbReference type="InterPro" id="IPR036759">
    <property type="entry name" value="TPK_catalytic_sf"/>
</dbReference>
<keyword evidence="2 5" id="KW-0547">Nucleotide-binding</keyword>
<dbReference type="EMBL" id="LWMT01000076">
    <property type="protein sequence ID" value="KZX16207.1"/>
    <property type="molecule type" value="Genomic_DNA"/>
</dbReference>
<organism evidence="7 8">
    <name type="scientific">Methanobrevibacter filiformis</name>
    <dbReference type="NCBI Taxonomy" id="55758"/>
    <lineage>
        <taxon>Archaea</taxon>
        <taxon>Methanobacteriati</taxon>
        <taxon>Methanobacteriota</taxon>
        <taxon>Methanomada group</taxon>
        <taxon>Methanobacteria</taxon>
        <taxon>Methanobacteriales</taxon>
        <taxon>Methanobacteriaceae</taxon>
        <taxon>Methanobrevibacter</taxon>
    </lineage>
</organism>
<dbReference type="STRING" id="55758.MBFIL_05370"/>
<evidence type="ECO:0000256" key="4">
    <source>
        <dbReference type="ARBA" id="ARBA00022840"/>
    </source>
</evidence>
<dbReference type="InterPro" id="IPR027510">
    <property type="entry name" value="HMPDK_MptE"/>
</dbReference>
<dbReference type="PANTHER" id="PTHR39648">
    <property type="entry name" value="6-HYDROXYMETHYL-7,8-DIHYDROPTERIN PYROPHOSPHOKINASE"/>
    <property type="match status" value="1"/>
</dbReference>
<name>A0A166CR87_9EURY</name>
<comment type="cofactor">
    <cofactor evidence="5">
        <name>Mg(2+)</name>
        <dbReference type="ChEBI" id="CHEBI:18420"/>
    </cofactor>
</comment>
<dbReference type="GO" id="GO:0003848">
    <property type="term" value="F:2-amino-4-hydroxy-6-hydroxymethyldihydropteridine diphosphokinase activity"/>
    <property type="evidence" value="ECO:0007669"/>
    <property type="project" value="UniProtKB-UniRule"/>
</dbReference>
<dbReference type="UniPathway" id="UPA00065"/>
<dbReference type="RefSeq" id="WP_066971254.1">
    <property type="nucleotide sequence ID" value="NZ_LWMT01000076.1"/>
</dbReference>
<dbReference type="Pfam" id="PF01973">
    <property type="entry name" value="MptE-like"/>
    <property type="match status" value="1"/>
</dbReference>
<comment type="similarity">
    <text evidence="5">Belongs to the archaeal 6-HMPDK family.</text>
</comment>
<evidence type="ECO:0000313" key="7">
    <source>
        <dbReference type="EMBL" id="KZX16207.1"/>
    </source>
</evidence>
<dbReference type="GO" id="GO:0004788">
    <property type="term" value="F:thiamine diphosphokinase activity"/>
    <property type="evidence" value="ECO:0007669"/>
    <property type="project" value="InterPro"/>
</dbReference>
<comment type="pathway">
    <text evidence="5">Cofactor biosynthesis; 5,6,7,8-tetrahydromethanopterin biosynthesis.</text>
</comment>
<sequence length="242" mass="27135">MKFEDWEKWYSTILDDFNFSKEMDENSAFVLNKILSESGSYSLDNLKEFVKNIVDNNNSFMVFGAGPSLKKHVKYLKDNYSKFNNYVIIAADGATSGLVEEDIIPDIVVTDLDGKIDDLLIANDKGAFFVIHAHGNNLEFIAKHTETFKKVIGTTQSSSSGKLFNFGGFTDGDRAVFLAIALGAKNICLGGMDFGKYVTNYSRPNLSRSVEIADKVKQKKLVYAEKLVKWADDNNNVNIRFM</sequence>
<dbReference type="Gene3D" id="3.90.1480.10">
    <property type="entry name" value="Alpha-2,3-sialyltransferase"/>
    <property type="match status" value="1"/>
</dbReference>
<keyword evidence="5" id="KW-0460">Magnesium</keyword>
<dbReference type="Proteomes" id="UP000077066">
    <property type="component" value="Unassembled WGS sequence"/>
</dbReference>
<comment type="function">
    <text evidence="5">Catalyzes the transfer of diphosphate from ATP to 6-hydroxymethyl-7,8-dihydropterin (6-HMD), leading to 6-hydroxymethyl-7,8-dihydropterin diphosphate (6-HMDP).</text>
</comment>